<gene>
    <name evidence="2" type="ORF">B2M27_19835</name>
</gene>
<dbReference type="Pfam" id="PF12697">
    <property type="entry name" value="Abhydrolase_6"/>
    <property type="match status" value="1"/>
</dbReference>
<dbReference type="PANTHER" id="PTHR43265:SF1">
    <property type="entry name" value="ESTERASE ESTD"/>
    <property type="match status" value="1"/>
</dbReference>
<dbReference type="InterPro" id="IPR000073">
    <property type="entry name" value="AB_hydrolase_1"/>
</dbReference>
<evidence type="ECO:0000259" key="1">
    <source>
        <dbReference type="Pfam" id="PF12697"/>
    </source>
</evidence>
<reference evidence="2 3" key="1">
    <citation type="submission" date="2017-02" db="EMBL/GenBank/DDBJ databases">
        <title>Draft genome sequence of a Kluyvera intermedia isolate from a patient with a pancreatic abscess.</title>
        <authorList>
            <person name="Thele R."/>
        </authorList>
    </citation>
    <scope>NUCLEOTIDE SEQUENCE [LARGE SCALE GENOMIC DNA]</scope>
    <source>
        <strain evidence="2 3">FOSA7093</strain>
    </source>
</reference>
<dbReference type="SUPFAM" id="SSF53474">
    <property type="entry name" value="alpha/beta-Hydrolases"/>
    <property type="match status" value="1"/>
</dbReference>
<dbReference type="EMBL" id="MWPR01000037">
    <property type="protein sequence ID" value="ORJ48569.1"/>
    <property type="molecule type" value="Genomic_DNA"/>
</dbReference>
<dbReference type="PANTHER" id="PTHR43265">
    <property type="entry name" value="ESTERASE ESTD"/>
    <property type="match status" value="1"/>
</dbReference>
<proteinExistence type="predicted"/>
<keyword evidence="3" id="KW-1185">Reference proteome</keyword>
<dbReference type="GO" id="GO:0016787">
    <property type="term" value="F:hydrolase activity"/>
    <property type="evidence" value="ECO:0007669"/>
    <property type="project" value="UniProtKB-KW"/>
</dbReference>
<feature type="domain" description="AB hydrolase-1" evidence="1">
    <location>
        <begin position="39"/>
        <end position="268"/>
    </location>
</feature>
<protein>
    <submittedName>
        <fullName evidence="2">Alpha/beta hydrolase</fullName>
    </submittedName>
</protein>
<evidence type="ECO:0000313" key="3">
    <source>
        <dbReference type="Proteomes" id="UP000192521"/>
    </source>
</evidence>
<dbReference type="InterPro" id="IPR053145">
    <property type="entry name" value="AB_hydrolase_Est10"/>
</dbReference>
<name>A0ABX3UAS3_KLUIN</name>
<dbReference type="Gene3D" id="3.40.50.1820">
    <property type="entry name" value="alpha/beta hydrolase"/>
    <property type="match status" value="1"/>
</dbReference>
<comment type="caution">
    <text evidence="2">The sequence shown here is derived from an EMBL/GenBank/DDBJ whole genome shotgun (WGS) entry which is preliminary data.</text>
</comment>
<sequence length="310" mass="33495">MAHLAMHNTLYETLLEAPGPQGSLKGTLLSPCPKPEHVILIIPGSGPTDRDGNNPLGVNASTYRLMAENLALKGIATLRVDKRGMFASSAAVTDANAVTINDYVDDVCSWITVLKQQLETPCIWLLGHSEGGIVALAAAQEPDVCGLMLVATPSRPLGEVLREQLKVNPDNAILLDDAFFVINELEQGRRVDVHNMHFAVQNLFYPAVQGFLINIFSFNPAHLMARMPKPVLVLQGLRDLQVPEHDARQLKSANPNATLVLLPNVNHVLKAVNSDDRGENSAAYTNASLPLAAGVVDAIAQFLTHNAIHH</sequence>
<dbReference type="Proteomes" id="UP000192521">
    <property type="component" value="Unassembled WGS sequence"/>
</dbReference>
<accession>A0ABX3UAS3</accession>
<evidence type="ECO:0000313" key="2">
    <source>
        <dbReference type="EMBL" id="ORJ48569.1"/>
    </source>
</evidence>
<dbReference type="InterPro" id="IPR029058">
    <property type="entry name" value="AB_hydrolase_fold"/>
</dbReference>
<keyword evidence="2" id="KW-0378">Hydrolase</keyword>
<organism evidence="2 3">
    <name type="scientific">Kluyvera intermedia</name>
    <name type="common">Enterobacter intermedius</name>
    <dbReference type="NCBI Taxonomy" id="61648"/>
    <lineage>
        <taxon>Bacteria</taxon>
        <taxon>Pseudomonadati</taxon>
        <taxon>Pseudomonadota</taxon>
        <taxon>Gammaproteobacteria</taxon>
        <taxon>Enterobacterales</taxon>
        <taxon>Enterobacteriaceae</taxon>
        <taxon>Kluyvera</taxon>
    </lineage>
</organism>